<reference evidence="1" key="1">
    <citation type="submission" date="2021-01" db="EMBL/GenBank/DDBJ databases">
        <title>Metabolic potential, ecology and presence of endohyphal bacteria is reflected in genomic diversity of Mucoromycotina.</title>
        <authorList>
            <person name="Muszewska A."/>
            <person name="Okrasinska A."/>
            <person name="Steczkiewicz K."/>
            <person name="Drgas O."/>
            <person name="Orlowska M."/>
            <person name="Perlinska-Lenart U."/>
            <person name="Aleksandrzak-Piekarczyk T."/>
            <person name="Szatraj K."/>
            <person name="Zielenkiewicz U."/>
            <person name="Pilsyk S."/>
            <person name="Malc E."/>
            <person name="Mieczkowski P."/>
            <person name="Kruszewska J.S."/>
            <person name="Biernat P."/>
            <person name="Pawlowska J."/>
        </authorList>
    </citation>
    <scope>NUCLEOTIDE SEQUENCE</scope>
    <source>
        <strain evidence="1">WA0000018081</strain>
    </source>
</reference>
<proteinExistence type="predicted"/>
<name>A0A8H7T030_9FUNG</name>
<dbReference type="AlphaFoldDB" id="A0A8H7T030"/>
<sequence length="910" mass="105022">MGEVYDLHRYTHGVYFCMEKTKLNLEVYSSSIRTFENQGSEVWGKEKFESDNKDDVRVDKFTEKLYQVFKRKDNLSQDDLFLLKVVSDFIRLSVKGLVKEDIRVASLHYVFSVPSEWEEEIREFLLRPIFVEAGLMSKDDHKDRLLFCTDLESVCYHIMHPIYKGVRLKRGNNTILCRLVPIEENEMLIKLDLVSTINYLFDFSGSLSYPKNVRSNTQSLAINDITGGIRNFIETRLPIAIQEEIIQLIMDIPYSDISPDKDNGNVAINLMKPLITDSNYIEGSIVIWGARAYGLDTIKNSDIGSKPRILSSDTSTLFLKSRPDAIMNIDISLESTSLSFSILDENGFIKDTWNHDYFVTDASFIAFADYYLMGDISNFASDKNCNSLGLLAREIETLLCEDSSIEYLSVSTQQHIYIKAFIQLYMIYIKYVILNKLSAIVSNMDLIKIGYNVTVERILLNCLFDSKEDLKDIIYSSGLIQRFDDFKKLRITTQEERILPLIQQYLSLKFPLKSFFVLAQLHEDYIQLSLNQVVTEFNKDGNQEAIIVRDKTIRIRNIYDSVCLSMWNKIVEDNSLIHFCDIHNKNDNETFDIFSFKNQVKFTSNLKQYISKNDLDNNLCHQITNKRTIRLSVTCSCRVYLTVDDIIEIAFQPVLQDIASLVSGSFINKEFFGKFWNIRYLIQLIHFNYNTQFQDAIIKTLKDTTEDVMLSQEIDTPHYIIQKSVYESLLPAIQQQPLSYKEFQEGTLHHVYGETHGISFRGSYSSTYFGYKSKRTDTKITQLDCTTVLSLFTKADKISDCQTSQIIHLISLEYASDSNISISYLKYETRGPLNDDGTLYDDYASEHVTGPYLFEEETDFEKGKDIPIMISIEYEADMSSLSVRAKLVGEDKKLEDGLTSHSIPMTLCRF</sequence>
<dbReference type="Proteomes" id="UP000613177">
    <property type="component" value="Unassembled WGS sequence"/>
</dbReference>
<gene>
    <name evidence="1" type="ORF">INT48_009580</name>
</gene>
<keyword evidence="2" id="KW-1185">Reference proteome</keyword>
<organism evidence="1 2">
    <name type="scientific">Thamnidium elegans</name>
    <dbReference type="NCBI Taxonomy" id="101142"/>
    <lineage>
        <taxon>Eukaryota</taxon>
        <taxon>Fungi</taxon>
        <taxon>Fungi incertae sedis</taxon>
        <taxon>Mucoromycota</taxon>
        <taxon>Mucoromycotina</taxon>
        <taxon>Mucoromycetes</taxon>
        <taxon>Mucorales</taxon>
        <taxon>Mucorineae</taxon>
        <taxon>Mucoraceae</taxon>
        <taxon>Thamnidium</taxon>
    </lineage>
</organism>
<evidence type="ECO:0000313" key="1">
    <source>
        <dbReference type="EMBL" id="KAG2237451.1"/>
    </source>
</evidence>
<evidence type="ECO:0000313" key="2">
    <source>
        <dbReference type="Proteomes" id="UP000613177"/>
    </source>
</evidence>
<protein>
    <submittedName>
        <fullName evidence="1">Uncharacterized protein</fullName>
    </submittedName>
</protein>
<comment type="caution">
    <text evidence="1">The sequence shown here is derived from an EMBL/GenBank/DDBJ whole genome shotgun (WGS) entry which is preliminary data.</text>
</comment>
<accession>A0A8H7T030</accession>
<dbReference type="EMBL" id="JAEPRE010000006">
    <property type="protein sequence ID" value="KAG2237451.1"/>
    <property type="molecule type" value="Genomic_DNA"/>
</dbReference>